<dbReference type="Pfam" id="PF01597">
    <property type="entry name" value="GCV_H"/>
    <property type="match status" value="1"/>
</dbReference>
<name>A0A2Z5TNA7_9STRE</name>
<reference evidence="2 3" key="1">
    <citation type="journal article" date="2018" name="Genome Biol. Evol.">
        <title>Complete Genome Sequence of Streptococcus ruminantium sp. nov. GUT-187T (=DSM 104980T =JCM 31869T), the Type Strain of S. ruminantium, and Comparison with Genome Sequences of Streptococcus suis Strains.</title>
        <authorList>
            <person name="Tohya M."/>
            <person name="Sekizaki T."/>
            <person name="Miyoshi-Akiyama T."/>
        </authorList>
    </citation>
    <scope>NUCLEOTIDE SEQUENCE [LARGE SCALE GENOMIC DNA]</scope>
    <source>
        <strain evidence="2 3">GUT187T</strain>
    </source>
</reference>
<dbReference type="GO" id="GO:0005960">
    <property type="term" value="C:glycine cleavage complex"/>
    <property type="evidence" value="ECO:0007669"/>
    <property type="project" value="InterPro"/>
</dbReference>
<proteinExistence type="predicted"/>
<evidence type="ECO:0000313" key="2">
    <source>
        <dbReference type="EMBL" id="BBA91945.1"/>
    </source>
</evidence>
<dbReference type="RefSeq" id="WP_120171306.1">
    <property type="nucleotide sequence ID" value="NZ_AP018400.1"/>
</dbReference>
<dbReference type="GO" id="GO:0019464">
    <property type="term" value="P:glycine decarboxylation via glycine cleavage system"/>
    <property type="evidence" value="ECO:0007669"/>
    <property type="project" value="InterPro"/>
</dbReference>
<dbReference type="Proteomes" id="UP000269331">
    <property type="component" value="Chromosome"/>
</dbReference>
<dbReference type="OrthoDB" id="2401220at2"/>
<dbReference type="PANTHER" id="PTHR11715:SF3">
    <property type="entry name" value="GLYCINE CLEAVAGE SYSTEM H PROTEIN-RELATED"/>
    <property type="match status" value="1"/>
</dbReference>
<keyword evidence="1" id="KW-0450">Lipoyl</keyword>
<dbReference type="AlphaFoldDB" id="A0A2Z5TNA7"/>
<dbReference type="InterPro" id="IPR002930">
    <property type="entry name" value="GCV_H"/>
</dbReference>
<dbReference type="InterPro" id="IPR011053">
    <property type="entry name" value="Single_hybrid_motif"/>
</dbReference>
<dbReference type="KEGG" id="srq:SR187_1570"/>
<evidence type="ECO:0000313" key="3">
    <source>
        <dbReference type="Proteomes" id="UP000269331"/>
    </source>
</evidence>
<dbReference type="EMBL" id="AP018400">
    <property type="protein sequence ID" value="BBA91945.1"/>
    <property type="molecule type" value="Genomic_DNA"/>
</dbReference>
<protein>
    <submittedName>
        <fullName evidence="2">Glycine cleavage system protein H</fullName>
    </submittedName>
</protein>
<organism evidence="2 3">
    <name type="scientific">Streptococcus ruminantium</name>
    <dbReference type="NCBI Taxonomy" id="1917441"/>
    <lineage>
        <taxon>Bacteria</taxon>
        <taxon>Bacillati</taxon>
        <taxon>Bacillota</taxon>
        <taxon>Bacilli</taxon>
        <taxon>Lactobacillales</taxon>
        <taxon>Streptococcaceae</taxon>
        <taxon>Streptococcus</taxon>
    </lineage>
</organism>
<dbReference type="GeneID" id="52228890"/>
<dbReference type="Gene3D" id="2.40.50.100">
    <property type="match status" value="1"/>
</dbReference>
<gene>
    <name evidence="2" type="ORF">SR187_1570</name>
</gene>
<dbReference type="InterPro" id="IPR033753">
    <property type="entry name" value="GCV_H/Fam206"/>
</dbReference>
<evidence type="ECO:0000256" key="1">
    <source>
        <dbReference type="ARBA" id="ARBA00022823"/>
    </source>
</evidence>
<dbReference type="SUPFAM" id="SSF51230">
    <property type="entry name" value="Single hybrid motif"/>
    <property type="match status" value="1"/>
</dbReference>
<dbReference type="GO" id="GO:0009249">
    <property type="term" value="P:protein lipoylation"/>
    <property type="evidence" value="ECO:0007669"/>
    <property type="project" value="TreeGrafter"/>
</dbReference>
<accession>A0A2Z5TNA7</accession>
<dbReference type="PANTHER" id="PTHR11715">
    <property type="entry name" value="GLYCINE CLEAVAGE SYSTEM H PROTEIN"/>
    <property type="match status" value="1"/>
</dbReference>
<dbReference type="CDD" id="cd06848">
    <property type="entry name" value="GCS_H"/>
    <property type="match status" value="1"/>
</dbReference>
<sequence>MKKFANYLWVEKEDEVYTIRMTAELQDDVGTLGFVSFTDKDVLGVHDEILNLEASKTVMAILTPLAGRVVEYNIAAINQPTLLNSEKPEENWLVRLTDVSEEAFLALEDA</sequence>
<dbReference type="GO" id="GO:0005829">
    <property type="term" value="C:cytosol"/>
    <property type="evidence" value="ECO:0007669"/>
    <property type="project" value="TreeGrafter"/>
</dbReference>